<dbReference type="GO" id="GO:0071555">
    <property type="term" value="P:cell wall organization"/>
    <property type="evidence" value="ECO:0007669"/>
    <property type="project" value="UniProtKB-KW"/>
</dbReference>
<evidence type="ECO:0000259" key="9">
    <source>
        <dbReference type="Pfam" id="PF02875"/>
    </source>
</evidence>
<keyword evidence="4 7" id="KW-0436">Ligase</keyword>
<gene>
    <name evidence="7" type="primary">murD</name>
    <name evidence="11" type="ORF">TBH_C0556</name>
</gene>
<dbReference type="InterPro" id="IPR013221">
    <property type="entry name" value="Mur_ligase_cen"/>
</dbReference>
<reference evidence="11 12" key="1">
    <citation type="journal article" date="2014" name="PLoS ONE">
        <title>Physiological and genomic features of a novel sulfur-oxidizing gammaproteobacterium belonging to a previously uncultivated symbiotic lineage isolated from a hydrothermal vent.</title>
        <authorList>
            <person name="Nunoura T."/>
            <person name="Takaki Y."/>
            <person name="Kazama H."/>
            <person name="Kakuta J."/>
            <person name="Shimamura S."/>
            <person name="Makita H."/>
            <person name="Hirai M."/>
            <person name="Miyazaki M."/>
            <person name="Takai K."/>
        </authorList>
    </citation>
    <scope>NUCLEOTIDE SEQUENCE [LARGE SCALE GENOMIC DNA]</scope>
    <source>
        <strain evidence="11 12">Hiromi1</strain>
    </source>
</reference>
<dbReference type="PANTHER" id="PTHR43692">
    <property type="entry name" value="UDP-N-ACETYLMURAMOYLALANINE--D-GLUTAMATE LIGASE"/>
    <property type="match status" value="1"/>
</dbReference>
<keyword evidence="12" id="KW-1185">Reference proteome</keyword>
<dbReference type="EC" id="6.3.2.9" evidence="7 8"/>
<evidence type="ECO:0000256" key="4">
    <source>
        <dbReference type="ARBA" id="ARBA00022598"/>
    </source>
</evidence>
<dbReference type="AlphaFoldDB" id="A0A7U6GH23"/>
<keyword evidence="5 7" id="KW-0547">Nucleotide-binding</keyword>
<dbReference type="Pfam" id="PF02875">
    <property type="entry name" value="Mur_ligase_C"/>
    <property type="match status" value="1"/>
</dbReference>
<keyword evidence="6 7" id="KW-0067">ATP-binding</keyword>
<dbReference type="GO" id="GO:0005737">
    <property type="term" value="C:cytoplasm"/>
    <property type="evidence" value="ECO:0007669"/>
    <property type="project" value="UniProtKB-SubCell"/>
</dbReference>
<evidence type="ECO:0000256" key="5">
    <source>
        <dbReference type="ARBA" id="ARBA00022741"/>
    </source>
</evidence>
<evidence type="ECO:0000256" key="2">
    <source>
        <dbReference type="ARBA" id="ARBA00004752"/>
    </source>
</evidence>
<evidence type="ECO:0000256" key="8">
    <source>
        <dbReference type="RuleBase" id="RU003664"/>
    </source>
</evidence>
<comment type="similarity">
    <text evidence="7">Belongs to the MurCDEF family.</text>
</comment>
<evidence type="ECO:0000256" key="6">
    <source>
        <dbReference type="ARBA" id="ARBA00022840"/>
    </source>
</evidence>
<keyword evidence="3 7" id="KW-0963">Cytoplasm</keyword>
<feature type="binding site" evidence="7">
    <location>
        <begin position="121"/>
        <end position="127"/>
    </location>
    <ligand>
        <name>ATP</name>
        <dbReference type="ChEBI" id="CHEBI:30616"/>
    </ligand>
</feature>
<dbReference type="InterPro" id="IPR036615">
    <property type="entry name" value="Mur_ligase_C_dom_sf"/>
</dbReference>
<dbReference type="Gene3D" id="3.90.190.20">
    <property type="entry name" value="Mur ligase, C-terminal domain"/>
    <property type="match status" value="1"/>
</dbReference>
<dbReference type="Gene3D" id="3.40.1190.10">
    <property type="entry name" value="Mur-like, catalytic domain"/>
    <property type="match status" value="1"/>
</dbReference>
<keyword evidence="7 8" id="KW-0131">Cell cycle</keyword>
<evidence type="ECO:0000256" key="3">
    <source>
        <dbReference type="ARBA" id="ARBA00022490"/>
    </source>
</evidence>
<evidence type="ECO:0000256" key="7">
    <source>
        <dbReference type="HAMAP-Rule" id="MF_00639"/>
    </source>
</evidence>
<sequence>MMETALKTDQLPSRVLIVGLGKTGLSCARYLSARGMQVAVTDSREQPPGLEALRRELPDVGLFLGGFDQALFDAADMLVLSPGVPLETPAVRHAVEKGVPVLGDVEIFAREVQAPVVAITGSNGKSTVTTLFGQMARAAGRRTAIGGNLGEPVLDLLDERNDLYVLELSSFQLETTDSLAPAVAVVLNISADHMDRYPSLDAYADTKAGLYDHAQAGVYNLDDARVAAMPRTSHARFFTLDAPAGEDTFGLCEEAGEIWLCRSSQRLLRATDLCMPGRHNLANALACLAMGSLMDLPLDVMLEVLTAFPGLAHRTEYVCEYRGVTWYNDSKGTNPGATVAALEGLDRGDDSRTVLIAGGDCKDADFSSLAAALDRYARGVVLMGRDRDQIRRHLDENLEVVEAADLDAAVQQAAALARAGDRILLSPACASFDMFAGFEDRGDQFKASVERYCQ</sequence>
<dbReference type="GO" id="GO:0005524">
    <property type="term" value="F:ATP binding"/>
    <property type="evidence" value="ECO:0007669"/>
    <property type="project" value="UniProtKB-UniRule"/>
</dbReference>
<comment type="catalytic activity">
    <reaction evidence="7 8">
        <text>UDP-N-acetyl-alpha-D-muramoyl-L-alanine + D-glutamate + ATP = UDP-N-acetyl-alpha-D-muramoyl-L-alanyl-D-glutamate + ADP + phosphate + H(+)</text>
        <dbReference type="Rhea" id="RHEA:16429"/>
        <dbReference type="ChEBI" id="CHEBI:15378"/>
        <dbReference type="ChEBI" id="CHEBI:29986"/>
        <dbReference type="ChEBI" id="CHEBI:30616"/>
        <dbReference type="ChEBI" id="CHEBI:43474"/>
        <dbReference type="ChEBI" id="CHEBI:83898"/>
        <dbReference type="ChEBI" id="CHEBI:83900"/>
        <dbReference type="ChEBI" id="CHEBI:456216"/>
        <dbReference type="EC" id="6.3.2.9"/>
    </reaction>
</comment>
<dbReference type="PANTHER" id="PTHR43692:SF1">
    <property type="entry name" value="UDP-N-ACETYLMURAMOYLALANINE--D-GLUTAMATE LIGASE"/>
    <property type="match status" value="1"/>
</dbReference>
<evidence type="ECO:0000313" key="12">
    <source>
        <dbReference type="Proteomes" id="UP000031631"/>
    </source>
</evidence>
<dbReference type="RefSeq" id="WP_041065260.1">
    <property type="nucleotide sequence ID" value="NZ_AP012273.1"/>
</dbReference>
<dbReference type="InterPro" id="IPR036565">
    <property type="entry name" value="Mur-like_cat_sf"/>
</dbReference>
<dbReference type="NCBIfam" id="TIGR01087">
    <property type="entry name" value="murD"/>
    <property type="match status" value="1"/>
</dbReference>
<keyword evidence="7 8" id="KW-0961">Cell wall biogenesis/degradation</keyword>
<comment type="subcellular location">
    <subcellularLocation>
        <location evidence="1 7 8">Cytoplasm</location>
    </subcellularLocation>
</comment>
<keyword evidence="7 8" id="KW-0573">Peptidoglycan synthesis</keyword>
<dbReference type="Pfam" id="PF21799">
    <property type="entry name" value="MurD-like_N"/>
    <property type="match status" value="1"/>
</dbReference>
<comment type="pathway">
    <text evidence="2 7 8">Cell wall biogenesis; peptidoglycan biosynthesis.</text>
</comment>
<dbReference type="InterPro" id="IPR004101">
    <property type="entry name" value="Mur_ligase_C"/>
</dbReference>
<dbReference type="UniPathway" id="UPA00219"/>
<dbReference type="InterPro" id="IPR005762">
    <property type="entry name" value="MurD"/>
</dbReference>
<dbReference type="GO" id="GO:0008360">
    <property type="term" value="P:regulation of cell shape"/>
    <property type="evidence" value="ECO:0007669"/>
    <property type="project" value="UniProtKB-KW"/>
</dbReference>
<feature type="domain" description="Mur ligase C-terminal" evidence="9">
    <location>
        <begin position="313"/>
        <end position="429"/>
    </location>
</feature>
<dbReference type="Gene3D" id="3.40.50.720">
    <property type="entry name" value="NAD(P)-binding Rossmann-like Domain"/>
    <property type="match status" value="1"/>
</dbReference>
<dbReference type="SUPFAM" id="SSF51984">
    <property type="entry name" value="MurCD N-terminal domain"/>
    <property type="match status" value="1"/>
</dbReference>
<dbReference type="SUPFAM" id="SSF53623">
    <property type="entry name" value="MurD-like peptide ligases, catalytic domain"/>
    <property type="match status" value="1"/>
</dbReference>
<proteinExistence type="inferred from homology"/>
<dbReference type="KEGG" id="tbn:TBH_C0556"/>
<evidence type="ECO:0000313" key="11">
    <source>
        <dbReference type="EMBL" id="BAO43501.1"/>
    </source>
</evidence>
<organism evidence="11 12">
    <name type="scientific">Thiolapillus brandeum</name>
    <dbReference type="NCBI Taxonomy" id="1076588"/>
    <lineage>
        <taxon>Bacteria</taxon>
        <taxon>Pseudomonadati</taxon>
        <taxon>Pseudomonadota</taxon>
        <taxon>Gammaproteobacteria</taxon>
        <taxon>Chromatiales</taxon>
        <taxon>Sedimenticolaceae</taxon>
        <taxon>Thiolapillus</taxon>
    </lineage>
</organism>
<keyword evidence="7 8" id="KW-0132">Cell division</keyword>
<keyword evidence="7 8" id="KW-0133">Cell shape</keyword>
<feature type="domain" description="Mur ligase central" evidence="10">
    <location>
        <begin position="119"/>
        <end position="290"/>
    </location>
</feature>
<protein>
    <recommendedName>
        <fullName evidence="7 8">UDP-N-acetylmuramoylalanine--D-glutamate ligase</fullName>
        <ecNumber evidence="7 8">6.3.2.9</ecNumber>
    </recommendedName>
    <alternativeName>
        <fullName evidence="7">D-glutamic acid-adding enzyme</fullName>
    </alternativeName>
    <alternativeName>
        <fullName evidence="7">UDP-N-acetylmuramoyl-L-alanyl-D-glutamate synthetase</fullName>
    </alternativeName>
</protein>
<dbReference type="GO" id="GO:0051301">
    <property type="term" value="P:cell division"/>
    <property type="evidence" value="ECO:0007669"/>
    <property type="project" value="UniProtKB-KW"/>
</dbReference>
<dbReference type="EMBL" id="AP012273">
    <property type="protein sequence ID" value="BAO43501.1"/>
    <property type="molecule type" value="Genomic_DNA"/>
</dbReference>
<evidence type="ECO:0000259" key="10">
    <source>
        <dbReference type="Pfam" id="PF08245"/>
    </source>
</evidence>
<dbReference type="SUPFAM" id="SSF53244">
    <property type="entry name" value="MurD-like peptide ligases, peptide-binding domain"/>
    <property type="match status" value="1"/>
</dbReference>
<dbReference type="Proteomes" id="UP000031631">
    <property type="component" value="Chromosome"/>
</dbReference>
<dbReference type="HAMAP" id="MF_00639">
    <property type="entry name" value="MurD"/>
    <property type="match status" value="1"/>
</dbReference>
<comment type="function">
    <text evidence="7 8">Cell wall formation. Catalyzes the addition of glutamate to the nucleotide precursor UDP-N-acetylmuramoyl-L-alanine (UMA).</text>
</comment>
<dbReference type="OrthoDB" id="9809796at2"/>
<evidence type="ECO:0000256" key="1">
    <source>
        <dbReference type="ARBA" id="ARBA00004496"/>
    </source>
</evidence>
<dbReference type="GO" id="GO:0008764">
    <property type="term" value="F:UDP-N-acetylmuramoylalanine-D-glutamate ligase activity"/>
    <property type="evidence" value="ECO:0007669"/>
    <property type="project" value="UniProtKB-UniRule"/>
</dbReference>
<dbReference type="GO" id="GO:0009252">
    <property type="term" value="P:peptidoglycan biosynthetic process"/>
    <property type="evidence" value="ECO:0007669"/>
    <property type="project" value="UniProtKB-UniRule"/>
</dbReference>
<dbReference type="Pfam" id="PF08245">
    <property type="entry name" value="Mur_ligase_M"/>
    <property type="match status" value="1"/>
</dbReference>
<accession>A0A7U6GH23</accession>
<name>A0A7U6GH23_9GAMM</name>